<dbReference type="KEGG" id="cid:P73_3143"/>
<sequence length="310" mass="35800">MTVDEFPRERIAYVPINRRPDLRWKNGARLAVWIVPNLEHYQYLGDPRQPVDPYPRMPHPDMLIYSQVDQGNRVGIWRMLEVMDRYGLPATCSLNLSVYETYPEIAEACEARGWEVMSHGIYNSRHHWGLSREAERAVIADNIARHKALTGREMKGFFAPFASSTVHTEALCAELGLQYYVDYGFDDQPTPVRVQNGYILAMPYSFDVNDGMNFRANIEAPEFAENTITMFDRLYRDSEARGGRVMCVPLHPFFFGQPHRAKYLDQILGHIAGHTDIWVATGGEINDWYRQHHLPKMMPLLRDAGFDDAF</sequence>
<evidence type="ECO:0000313" key="7">
    <source>
        <dbReference type="Proteomes" id="UP000031521"/>
    </source>
</evidence>
<dbReference type="HOGENOM" id="CLU_029940_0_2_5"/>
<organism evidence="6 7">
    <name type="scientific">Celeribacter indicus</name>
    <dbReference type="NCBI Taxonomy" id="1208324"/>
    <lineage>
        <taxon>Bacteria</taxon>
        <taxon>Pseudomonadati</taxon>
        <taxon>Pseudomonadota</taxon>
        <taxon>Alphaproteobacteria</taxon>
        <taxon>Rhodobacterales</taxon>
        <taxon>Roseobacteraceae</taxon>
        <taxon>Celeribacter</taxon>
    </lineage>
</organism>
<dbReference type="OrthoDB" id="9787041at2"/>
<evidence type="ECO:0000313" key="6">
    <source>
        <dbReference type="EMBL" id="AJE47858.1"/>
    </source>
</evidence>
<evidence type="ECO:0000256" key="1">
    <source>
        <dbReference type="ARBA" id="ARBA00003236"/>
    </source>
</evidence>
<dbReference type="PROSITE" id="PS51677">
    <property type="entry name" value="NODB"/>
    <property type="match status" value="1"/>
</dbReference>
<dbReference type="InterPro" id="IPR011330">
    <property type="entry name" value="Glyco_hydro/deAcase_b/a-brl"/>
</dbReference>
<dbReference type="GO" id="GO:0005975">
    <property type="term" value="P:carbohydrate metabolic process"/>
    <property type="evidence" value="ECO:0007669"/>
    <property type="project" value="InterPro"/>
</dbReference>
<accession>A0A0B5DWP9</accession>
<dbReference type="AlphaFoldDB" id="A0A0B5DWP9"/>
<dbReference type="SUPFAM" id="SSF88713">
    <property type="entry name" value="Glycoside hydrolase/deacetylase"/>
    <property type="match status" value="1"/>
</dbReference>
<gene>
    <name evidence="6" type="ORF">P73_3143</name>
</gene>
<dbReference type="Gene3D" id="3.20.20.370">
    <property type="entry name" value="Glycoside hydrolase/deacetylase"/>
    <property type="match status" value="1"/>
</dbReference>
<evidence type="ECO:0000259" key="5">
    <source>
        <dbReference type="PROSITE" id="PS51677"/>
    </source>
</evidence>
<name>A0A0B5DWP9_9RHOB</name>
<dbReference type="Proteomes" id="UP000031521">
    <property type="component" value="Chromosome"/>
</dbReference>
<dbReference type="PANTHER" id="PTHR43123">
    <property type="entry name" value="POLYSACCHARIDE DEACETYLASE-RELATED"/>
    <property type="match status" value="1"/>
</dbReference>
<keyword evidence="7" id="KW-1185">Reference proteome</keyword>
<comment type="similarity">
    <text evidence="2">Belongs to the polysaccharide deacetylase family.</text>
</comment>
<feature type="domain" description="NodB homology" evidence="5">
    <location>
        <begin position="62"/>
        <end position="280"/>
    </location>
</feature>
<protein>
    <recommendedName>
        <fullName evidence="3">Chitooligosaccharide deacetylase</fullName>
    </recommendedName>
    <alternativeName>
        <fullName evidence="4">Nodulation protein B</fullName>
    </alternativeName>
</protein>
<dbReference type="STRING" id="1208324.P73_3143"/>
<evidence type="ECO:0000256" key="4">
    <source>
        <dbReference type="ARBA" id="ARBA00032976"/>
    </source>
</evidence>
<evidence type="ECO:0000256" key="3">
    <source>
        <dbReference type="ARBA" id="ARBA00020071"/>
    </source>
</evidence>
<proteinExistence type="inferred from homology"/>
<evidence type="ECO:0000256" key="2">
    <source>
        <dbReference type="ARBA" id="ARBA00010973"/>
    </source>
</evidence>
<reference evidence="6 7" key="1">
    <citation type="journal article" date="2014" name="Int. J. Syst. Evol. Microbiol.">
        <title>Celeribacter indicus sp. nov., a polycyclic aromatic hydrocarbon-degrading bacterium from deep-sea sediment and reclassification of Huaishuia halophila as Celeribacter halophilus comb. nov.</title>
        <authorList>
            <person name="Lai Q."/>
            <person name="Cao J."/>
            <person name="Yuan J."/>
            <person name="Li F."/>
            <person name="Shao Z."/>
        </authorList>
    </citation>
    <scope>NUCLEOTIDE SEQUENCE [LARGE SCALE GENOMIC DNA]</scope>
    <source>
        <strain evidence="6">P73</strain>
    </source>
</reference>
<dbReference type="GO" id="GO:0016810">
    <property type="term" value="F:hydrolase activity, acting on carbon-nitrogen (but not peptide) bonds"/>
    <property type="evidence" value="ECO:0007669"/>
    <property type="project" value="InterPro"/>
</dbReference>
<dbReference type="EMBL" id="CP004393">
    <property type="protein sequence ID" value="AJE47858.1"/>
    <property type="molecule type" value="Genomic_DNA"/>
</dbReference>
<dbReference type="Pfam" id="PF01522">
    <property type="entry name" value="Polysacc_deac_1"/>
    <property type="match status" value="1"/>
</dbReference>
<dbReference type="InterPro" id="IPR002509">
    <property type="entry name" value="NODB_dom"/>
</dbReference>
<dbReference type="RefSeq" id="WP_052453343.1">
    <property type="nucleotide sequence ID" value="NZ_CP004393.1"/>
</dbReference>
<dbReference type="PANTHER" id="PTHR43123:SF4">
    <property type="entry name" value="POLYSACCHARIDE DEACETYLASE"/>
    <property type="match status" value="1"/>
</dbReference>
<comment type="function">
    <text evidence="1">Is involved in generating a small heat-stable compound (Nod), an acylated oligomer of N-acetylglucosamine, that stimulates mitosis in various plant protoplasts.</text>
</comment>